<comment type="catalytic activity">
    <reaction evidence="6 8">
        <text>dCMP + ATP = dCDP + ADP</text>
        <dbReference type="Rhea" id="RHEA:25094"/>
        <dbReference type="ChEBI" id="CHEBI:30616"/>
        <dbReference type="ChEBI" id="CHEBI:57566"/>
        <dbReference type="ChEBI" id="CHEBI:58593"/>
        <dbReference type="ChEBI" id="CHEBI:456216"/>
        <dbReference type="EC" id="2.7.4.25"/>
    </reaction>
</comment>
<dbReference type="GO" id="GO:0006220">
    <property type="term" value="P:pyrimidine nucleotide metabolic process"/>
    <property type="evidence" value="ECO:0007669"/>
    <property type="project" value="UniProtKB-UniRule"/>
</dbReference>
<comment type="caution">
    <text evidence="10">The sequence shown here is derived from an EMBL/GenBank/DDBJ whole genome shotgun (WGS) entry which is preliminary data.</text>
</comment>
<feature type="binding site" evidence="8">
    <location>
        <begin position="12"/>
        <end position="20"/>
    </location>
    <ligand>
        <name>ATP</name>
        <dbReference type="ChEBI" id="CHEBI:30616"/>
    </ligand>
</feature>
<dbReference type="PANTHER" id="PTHR21299">
    <property type="entry name" value="CYTIDYLATE KINASE/PANTOATE-BETA-ALANINE LIGASE"/>
    <property type="match status" value="1"/>
</dbReference>
<evidence type="ECO:0000259" key="9">
    <source>
        <dbReference type="Pfam" id="PF02224"/>
    </source>
</evidence>
<dbReference type="EC" id="2.7.4.25" evidence="8"/>
<keyword evidence="3 8" id="KW-0547">Nucleotide-binding</keyword>
<organism evidence="10 11">
    <name type="scientific">OM182 bacterium BACL3 MAG-120507-bin80</name>
    <dbReference type="NCBI Taxonomy" id="1655577"/>
    <lineage>
        <taxon>Bacteria</taxon>
        <taxon>Pseudomonadati</taxon>
        <taxon>Pseudomonadota</taxon>
        <taxon>Gammaproteobacteria</taxon>
        <taxon>OMG group</taxon>
        <taxon>OM182 clade</taxon>
    </lineage>
</organism>
<keyword evidence="2 8" id="KW-0808">Transferase</keyword>
<comment type="similarity">
    <text evidence="1 8">Belongs to the cytidylate kinase family. Type 1 subfamily.</text>
</comment>
<dbReference type="Gene3D" id="3.40.50.300">
    <property type="entry name" value="P-loop containing nucleotide triphosphate hydrolases"/>
    <property type="match status" value="1"/>
</dbReference>
<protein>
    <recommendedName>
        <fullName evidence="8">Cytidylate kinase</fullName>
        <shortName evidence="8">CK</shortName>
        <ecNumber evidence="8">2.7.4.25</ecNumber>
    </recommendedName>
    <alternativeName>
        <fullName evidence="8">Cytidine monophosphate kinase</fullName>
        <shortName evidence="8">CMP kinase</shortName>
    </alternativeName>
</protein>
<comment type="catalytic activity">
    <reaction evidence="7 8">
        <text>CMP + ATP = CDP + ADP</text>
        <dbReference type="Rhea" id="RHEA:11600"/>
        <dbReference type="ChEBI" id="CHEBI:30616"/>
        <dbReference type="ChEBI" id="CHEBI:58069"/>
        <dbReference type="ChEBI" id="CHEBI:60377"/>
        <dbReference type="ChEBI" id="CHEBI:456216"/>
        <dbReference type="EC" id="2.7.4.25"/>
    </reaction>
</comment>
<evidence type="ECO:0000256" key="5">
    <source>
        <dbReference type="ARBA" id="ARBA00022840"/>
    </source>
</evidence>
<dbReference type="SUPFAM" id="SSF52540">
    <property type="entry name" value="P-loop containing nucleoside triphosphate hydrolases"/>
    <property type="match status" value="1"/>
</dbReference>
<dbReference type="GO" id="GO:0036431">
    <property type="term" value="F:dCMP kinase activity"/>
    <property type="evidence" value="ECO:0007669"/>
    <property type="project" value="InterPro"/>
</dbReference>
<dbReference type="InterPro" id="IPR027417">
    <property type="entry name" value="P-loop_NTPase"/>
</dbReference>
<feature type="domain" description="Cytidylate kinase" evidence="9">
    <location>
        <begin position="8"/>
        <end position="227"/>
    </location>
</feature>
<dbReference type="Proteomes" id="UP000051934">
    <property type="component" value="Unassembled WGS sequence"/>
</dbReference>
<comment type="subcellular location">
    <subcellularLocation>
        <location evidence="8">Cytoplasm</location>
    </subcellularLocation>
</comment>
<name>A0A0R2SGN1_9GAMM</name>
<evidence type="ECO:0000256" key="6">
    <source>
        <dbReference type="ARBA" id="ARBA00047615"/>
    </source>
</evidence>
<sequence length="232" mass="24506">MSNTSPVITIDGPSGSGKGTIASRLAKLLGFTLLDSGALYRVLGLAADREGLAPGSDSETIAALARRVEIGFGQPNVDSPWVEGSVWLGSDDVSLAIRTDEASAMASQVAAIPAVRAALLQRQRDFLGANGLVADGRDMGTTVFPDAALKVFLTASVEARADRRYKQLIGKGIDAILPALLSELEERDARDTQRSASPLKPAVDAVIIDSTMMSIEQVMAQITDLAREKLDR</sequence>
<evidence type="ECO:0000256" key="1">
    <source>
        <dbReference type="ARBA" id="ARBA00009427"/>
    </source>
</evidence>
<dbReference type="AlphaFoldDB" id="A0A0R2SGN1"/>
<keyword evidence="5 8" id="KW-0067">ATP-binding</keyword>
<dbReference type="EMBL" id="LIBB01000151">
    <property type="protein sequence ID" value="KRO71674.1"/>
    <property type="molecule type" value="Genomic_DNA"/>
</dbReference>
<dbReference type="GO" id="GO:0005829">
    <property type="term" value="C:cytosol"/>
    <property type="evidence" value="ECO:0007669"/>
    <property type="project" value="TreeGrafter"/>
</dbReference>
<dbReference type="GO" id="GO:0005524">
    <property type="term" value="F:ATP binding"/>
    <property type="evidence" value="ECO:0007669"/>
    <property type="project" value="UniProtKB-UniRule"/>
</dbReference>
<dbReference type="InterPro" id="IPR003136">
    <property type="entry name" value="Cytidylate_kin"/>
</dbReference>
<evidence type="ECO:0000256" key="3">
    <source>
        <dbReference type="ARBA" id="ARBA00022741"/>
    </source>
</evidence>
<dbReference type="InterPro" id="IPR011994">
    <property type="entry name" value="Cytidylate_kinase_dom"/>
</dbReference>
<keyword evidence="4 8" id="KW-0418">Kinase</keyword>
<evidence type="ECO:0000256" key="4">
    <source>
        <dbReference type="ARBA" id="ARBA00022777"/>
    </source>
</evidence>
<dbReference type="CDD" id="cd02020">
    <property type="entry name" value="CMPK"/>
    <property type="match status" value="1"/>
</dbReference>
<keyword evidence="8" id="KW-0963">Cytoplasm</keyword>
<dbReference type="PANTHER" id="PTHR21299:SF2">
    <property type="entry name" value="CYTIDYLATE KINASE"/>
    <property type="match status" value="1"/>
</dbReference>
<reference evidence="10 11" key="1">
    <citation type="submission" date="2015-10" db="EMBL/GenBank/DDBJ databases">
        <title>Metagenome-Assembled Genomes uncover a global brackish microbiome.</title>
        <authorList>
            <person name="Hugerth L.W."/>
            <person name="Larsson J."/>
            <person name="Alneberg J."/>
            <person name="Lindh M.V."/>
            <person name="Legrand C."/>
            <person name="Pinhassi J."/>
            <person name="Andersson A.F."/>
        </authorList>
    </citation>
    <scope>NUCLEOTIDE SEQUENCE [LARGE SCALE GENOMIC DNA]</scope>
    <source>
        <strain evidence="10">BACL4 MAG-120507-bin80</strain>
    </source>
</reference>
<accession>A0A0R2SGN1</accession>
<dbReference type="GO" id="GO:0015949">
    <property type="term" value="P:nucleobase-containing small molecule interconversion"/>
    <property type="evidence" value="ECO:0007669"/>
    <property type="project" value="TreeGrafter"/>
</dbReference>
<evidence type="ECO:0000313" key="11">
    <source>
        <dbReference type="Proteomes" id="UP000051934"/>
    </source>
</evidence>
<evidence type="ECO:0000256" key="2">
    <source>
        <dbReference type="ARBA" id="ARBA00022679"/>
    </source>
</evidence>
<dbReference type="GO" id="GO:0036430">
    <property type="term" value="F:CMP kinase activity"/>
    <property type="evidence" value="ECO:0007669"/>
    <property type="project" value="RHEA"/>
</dbReference>
<dbReference type="NCBIfam" id="TIGR00017">
    <property type="entry name" value="cmk"/>
    <property type="match status" value="1"/>
</dbReference>
<proteinExistence type="inferred from homology"/>
<evidence type="ECO:0000313" key="10">
    <source>
        <dbReference type="EMBL" id="KRO71674.1"/>
    </source>
</evidence>
<evidence type="ECO:0000256" key="8">
    <source>
        <dbReference type="HAMAP-Rule" id="MF_00238"/>
    </source>
</evidence>
<dbReference type="Pfam" id="PF02224">
    <property type="entry name" value="Cytidylate_kin"/>
    <property type="match status" value="1"/>
</dbReference>
<dbReference type="HAMAP" id="MF_00238">
    <property type="entry name" value="Cytidyl_kinase_type1"/>
    <property type="match status" value="1"/>
</dbReference>
<gene>
    <name evidence="8" type="primary">cmk</name>
    <name evidence="10" type="ORF">ABR69_02465</name>
</gene>
<evidence type="ECO:0000256" key="7">
    <source>
        <dbReference type="ARBA" id="ARBA00048478"/>
    </source>
</evidence>